<evidence type="ECO:0000256" key="2">
    <source>
        <dbReference type="PIRSR" id="PIRSR006232-1"/>
    </source>
</evidence>
<dbReference type="CDD" id="cd02910">
    <property type="entry name" value="cupin_Yhhw_N"/>
    <property type="match status" value="1"/>
</dbReference>
<evidence type="ECO:0000256" key="1">
    <source>
        <dbReference type="ARBA" id="ARBA00008416"/>
    </source>
</evidence>
<dbReference type="InterPro" id="IPR014710">
    <property type="entry name" value="RmlC-like_jellyroll"/>
</dbReference>
<name>A0A410WTP4_9BACL</name>
<organism evidence="7 8">
    <name type="scientific">Paenibacillus chitinolyticus</name>
    <dbReference type="NCBI Taxonomy" id="79263"/>
    <lineage>
        <taxon>Bacteria</taxon>
        <taxon>Bacillati</taxon>
        <taxon>Bacillota</taxon>
        <taxon>Bacilli</taxon>
        <taxon>Bacillales</taxon>
        <taxon>Paenibacillaceae</taxon>
        <taxon>Paenibacillus</taxon>
    </lineage>
</organism>
<sequence length="233" mass="25711">MIKIYPASSRYSTDHGWLVSHFSFSFADYYDPDNTRFGPMRVLNDDTVQGGRGFGAHPHREMEIVTIVLEGQLQHEDSSGHRAVTTYGGVQRMTAGTGIIHSEMNPGQDDVTLLQMWFDPEERGLEPSYETTEFQVQALKNNLLPVVSKPKAGPGVAGIHQDMSIYLSELDGGKSVTFEQPEGRRIFFMVLDGEAALNSGTILGKRDSARITETPSLTISSEAGARFMLIDLP</sequence>
<dbReference type="RefSeq" id="WP_042228999.1">
    <property type="nucleotide sequence ID" value="NZ_CP026520.1"/>
</dbReference>
<dbReference type="EMBL" id="CP026520">
    <property type="protein sequence ID" value="QAV17691.1"/>
    <property type="molecule type" value="Genomic_DNA"/>
</dbReference>
<feature type="binding site" evidence="2">
    <location>
        <position position="103"/>
    </location>
    <ligand>
        <name>Fe cation</name>
        <dbReference type="ChEBI" id="CHEBI:24875"/>
    </ligand>
</feature>
<dbReference type="KEGG" id="pchi:PC41400_08465"/>
<dbReference type="PANTHER" id="PTHR43212">
    <property type="entry name" value="QUERCETIN 2,3-DIOXYGENASE"/>
    <property type="match status" value="1"/>
</dbReference>
<reference evidence="6 9" key="2">
    <citation type="submission" date="2022-05" db="EMBL/GenBank/DDBJ databases">
        <title>Genome Sequencing of Bee-Associated Microbes.</title>
        <authorList>
            <person name="Dunlap C."/>
        </authorList>
    </citation>
    <scope>NUCLEOTIDE SEQUENCE [LARGE SCALE GENOMIC DNA]</scope>
    <source>
        <strain evidence="6 9">NRRL B-23120</strain>
    </source>
</reference>
<dbReference type="GO" id="GO:0046872">
    <property type="term" value="F:metal ion binding"/>
    <property type="evidence" value="ECO:0007669"/>
    <property type="project" value="UniProtKB-KW"/>
</dbReference>
<dbReference type="SUPFAM" id="SSF51182">
    <property type="entry name" value="RmlC-like cupins"/>
    <property type="match status" value="1"/>
</dbReference>
<keyword evidence="2" id="KW-0479">Metal-binding</keyword>
<dbReference type="EMBL" id="JAMDMJ010000039">
    <property type="protein sequence ID" value="MCY9599059.1"/>
    <property type="molecule type" value="Genomic_DNA"/>
</dbReference>
<evidence type="ECO:0000313" key="6">
    <source>
        <dbReference type="EMBL" id="MCY9599059.1"/>
    </source>
</evidence>
<dbReference type="PANTHER" id="PTHR43212:SF3">
    <property type="entry name" value="QUERCETIN 2,3-DIOXYGENASE"/>
    <property type="match status" value="1"/>
</dbReference>
<dbReference type="InterPro" id="IPR011051">
    <property type="entry name" value="RmlC_Cupin_sf"/>
</dbReference>
<protein>
    <submittedName>
        <fullName evidence="7">Pirin family protein</fullName>
    </submittedName>
</protein>
<dbReference type="Pfam" id="PF17954">
    <property type="entry name" value="Pirin_C_2"/>
    <property type="match status" value="1"/>
</dbReference>
<evidence type="ECO:0000259" key="4">
    <source>
        <dbReference type="Pfam" id="PF02678"/>
    </source>
</evidence>
<evidence type="ECO:0000256" key="3">
    <source>
        <dbReference type="RuleBase" id="RU003457"/>
    </source>
</evidence>
<dbReference type="Proteomes" id="UP000288943">
    <property type="component" value="Chromosome"/>
</dbReference>
<dbReference type="InterPro" id="IPR012093">
    <property type="entry name" value="Pirin"/>
</dbReference>
<evidence type="ECO:0000313" key="7">
    <source>
        <dbReference type="EMBL" id="QAV17691.1"/>
    </source>
</evidence>
<feature type="domain" description="Pirin N-terminal" evidence="4">
    <location>
        <begin position="13"/>
        <end position="117"/>
    </location>
</feature>
<reference evidence="7 8" key="1">
    <citation type="submission" date="2018-01" db="EMBL/GenBank/DDBJ databases">
        <title>The whole genome sequencing and assembly of Paenibacillus chitinolyticus KCCM 41400 strain.</title>
        <authorList>
            <person name="Kim J.-Y."/>
            <person name="Park M.-K."/>
            <person name="Lee Y.-J."/>
            <person name="Yi H."/>
            <person name="Bahn Y.-S."/>
            <person name="Kim J.F."/>
            <person name="Lee D.-W."/>
        </authorList>
    </citation>
    <scope>NUCLEOTIDE SEQUENCE [LARGE SCALE GENOMIC DNA]</scope>
    <source>
        <strain evidence="7 8">KCCM 41400</strain>
    </source>
</reference>
<accession>A0A410WTP4</accession>
<evidence type="ECO:0000313" key="9">
    <source>
        <dbReference type="Proteomes" id="UP001527202"/>
    </source>
</evidence>
<gene>
    <name evidence="6" type="ORF">M5X16_25200</name>
    <name evidence="7" type="ORF">PC41400_08465</name>
</gene>
<evidence type="ECO:0000313" key="8">
    <source>
        <dbReference type="Proteomes" id="UP000288943"/>
    </source>
</evidence>
<comment type="similarity">
    <text evidence="1 3">Belongs to the pirin family.</text>
</comment>
<dbReference type="InterPro" id="IPR041602">
    <property type="entry name" value="Quercetinase_C"/>
</dbReference>
<feature type="binding site" evidence="2">
    <location>
        <position position="59"/>
    </location>
    <ligand>
        <name>Fe cation</name>
        <dbReference type="ChEBI" id="CHEBI:24875"/>
    </ligand>
</feature>
<proteinExistence type="inferred from homology"/>
<dbReference type="Pfam" id="PF02678">
    <property type="entry name" value="Pirin"/>
    <property type="match status" value="1"/>
</dbReference>
<dbReference type="GeneID" id="95374842"/>
<comment type="cofactor">
    <cofactor evidence="2">
        <name>Fe cation</name>
        <dbReference type="ChEBI" id="CHEBI:24875"/>
    </cofactor>
    <text evidence="2">Binds 1 Fe cation per subunit.</text>
</comment>
<dbReference type="PIRSF" id="PIRSF006232">
    <property type="entry name" value="Pirin"/>
    <property type="match status" value="1"/>
</dbReference>
<dbReference type="OrthoDB" id="321327at2"/>
<feature type="binding site" evidence="2">
    <location>
        <position position="101"/>
    </location>
    <ligand>
        <name>Fe cation</name>
        <dbReference type="ChEBI" id="CHEBI:24875"/>
    </ligand>
</feature>
<feature type="binding site" evidence="2">
    <location>
        <position position="57"/>
    </location>
    <ligand>
        <name>Fe cation</name>
        <dbReference type="ChEBI" id="CHEBI:24875"/>
    </ligand>
</feature>
<dbReference type="Proteomes" id="UP001527202">
    <property type="component" value="Unassembled WGS sequence"/>
</dbReference>
<evidence type="ECO:0000259" key="5">
    <source>
        <dbReference type="Pfam" id="PF17954"/>
    </source>
</evidence>
<dbReference type="Gene3D" id="2.60.120.10">
    <property type="entry name" value="Jelly Rolls"/>
    <property type="match status" value="2"/>
</dbReference>
<feature type="domain" description="Quercetin 2,3-dioxygenase C-terminal cupin" evidence="5">
    <location>
        <begin position="147"/>
        <end position="232"/>
    </location>
</feature>
<keyword evidence="9" id="KW-1185">Reference proteome</keyword>
<dbReference type="AlphaFoldDB" id="A0A410WTP4"/>
<dbReference type="InterPro" id="IPR003829">
    <property type="entry name" value="Pirin_N_dom"/>
</dbReference>
<keyword evidence="2" id="KW-0408">Iron</keyword>